<gene>
    <name evidence="2" type="ORF">F2Q70_00022916</name>
</gene>
<comment type="caution">
    <text evidence="2">The sequence shown here is derived from an EMBL/GenBank/DDBJ whole genome shotgun (WGS) entry which is preliminary data.</text>
</comment>
<evidence type="ECO:0000313" key="2">
    <source>
        <dbReference type="EMBL" id="KAF2547585.1"/>
    </source>
</evidence>
<reference evidence="2" key="1">
    <citation type="submission" date="2019-12" db="EMBL/GenBank/DDBJ databases">
        <title>Genome sequencing and annotation of Brassica cretica.</title>
        <authorList>
            <person name="Studholme D.J."/>
            <person name="Sarris P.F."/>
        </authorList>
    </citation>
    <scope>NUCLEOTIDE SEQUENCE</scope>
    <source>
        <strain evidence="2">PFS-102/07</strain>
        <tissue evidence="2">Leaf</tissue>
    </source>
</reference>
<accession>A0A8S9GMR0</accession>
<feature type="transmembrane region" description="Helical" evidence="1">
    <location>
        <begin position="62"/>
        <end position="79"/>
    </location>
</feature>
<feature type="transmembrane region" description="Helical" evidence="1">
    <location>
        <begin position="38"/>
        <end position="56"/>
    </location>
</feature>
<protein>
    <submittedName>
        <fullName evidence="2">Uncharacterized protein</fullName>
    </submittedName>
</protein>
<dbReference type="EMBL" id="QGKY02001925">
    <property type="protein sequence ID" value="KAF2547585.1"/>
    <property type="molecule type" value="Genomic_DNA"/>
</dbReference>
<dbReference type="AlphaFoldDB" id="A0A8S9GMR0"/>
<name>A0A8S9GMR0_BRACR</name>
<sequence length="187" mass="20763">MVPVVFGLDSGTRWLLMYGVVGFRLWRSLLSSPAVSPVFSVFTPVYPGLFGFILIYDSSLSFIHLSFDLGTIVLPLLWLSRLETPAISFQLLKQGGGSSSGRVYFCRLQRQEWMYGFPLAVASRAANSHNTGNAVQVDRSFINRKLNLLLFQGLNRLTVFNLTGFLKASCNISKATLESNITGFLII</sequence>
<organism evidence="2">
    <name type="scientific">Brassica cretica</name>
    <name type="common">Mustard</name>
    <dbReference type="NCBI Taxonomy" id="69181"/>
    <lineage>
        <taxon>Eukaryota</taxon>
        <taxon>Viridiplantae</taxon>
        <taxon>Streptophyta</taxon>
        <taxon>Embryophyta</taxon>
        <taxon>Tracheophyta</taxon>
        <taxon>Spermatophyta</taxon>
        <taxon>Magnoliopsida</taxon>
        <taxon>eudicotyledons</taxon>
        <taxon>Gunneridae</taxon>
        <taxon>Pentapetalae</taxon>
        <taxon>rosids</taxon>
        <taxon>malvids</taxon>
        <taxon>Brassicales</taxon>
        <taxon>Brassicaceae</taxon>
        <taxon>Brassiceae</taxon>
        <taxon>Brassica</taxon>
    </lineage>
</organism>
<proteinExistence type="predicted"/>
<evidence type="ECO:0000256" key="1">
    <source>
        <dbReference type="SAM" id="Phobius"/>
    </source>
</evidence>
<keyword evidence="1" id="KW-0472">Membrane</keyword>
<keyword evidence="1" id="KW-0812">Transmembrane</keyword>
<keyword evidence="1" id="KW-1133">Transmembrane helix</keyword>